<evidence type="ECO:0000259" key="4">
    <source>
        <dbReference type="PROSITE" id="PS50222"/>
    </source>
</evidence>
<feature type="domain" description="EF-hand" evidence="4">
    <location>
        <begin position="725"/>
        <end position="760"/>
    </location>
</feature>
<feature type="domain" description="Protein kinase" evidence="3">
    <location>
        <begin position="693"/>
        <end position="1318"/>
    </location>
</feature>
<dbReference type="Pfam" id="PF13306">
    <property type="entry name" value="LRR_5"/>
    <property type="match status" value="2"/>
</dbReference>
<dbReference type="PANTHER" id="PTHR45661">
    <property type="entry name" value="SURFACE ANTIGEN"/>
    <property type="match status" value="1"/>
</dbReference>
<organism evidence="5 6">
    <name type="scientific">Triparma laevis f. inornata</name>
    <dbReference type="NCBI Taxonomy" id="1714386"/>
    <lineage>
        <taxon>Eukaryota</taxon>
        <taxon>Sar</taxon>
        <taxon>Stramenopiles</taxon>
        <taxon>Ochrophyta</taxon>
        <taxon>Bolidophyceae</taxon>
        <taxon>Parmales</taxon>
        <taxon>Triparmaceae</taxon>
        <taxon>Triparma</taxon>
    </lineage>
</organism>
<dbReference type="PROSITE" id="PS00018">
    <property type="entry name" value="EF_HAND_1"/>
    <property type="match status" value="1"/>
</dbReference>
<dbReference type="InterPro" id="IPR026906">
    <property type="entry name" value="LRR_5"/>
</dbReference>
<dbReference type="InterPro" id="IPR011009">
    <property type="entry name" value="Kinase-like_dom_sf"/>
</dbReference>
<dbReference type="Gene3D" id="1.25.40.20">
    <property type="entry name" value="Ankyrin repeat-containing domain"/>
    <property type="match status" value="1"/>
</dbReference>
<proteinExistence type="inferred from homology"/>
<dbReference type="InterPro" id="IPR011992">
    <property type="entry name" value="EF-hand-dom_pair"/>
</dbReference>
<comment type="similarity">
    <text evidence="2">Belongs to the protein kinase superfamily. Ser/Thr protein kinase family. CDPK subfamily.</text>
</comment>
<dbReference type="InterPro" id="IPR018247">
    <property type="entry name" value="EF_Hand_1_Ca_BS"/>
</dbReference>
<evidence type="ECO:0000313" key="6">
    <source>
        <dbReference type="Proteomes" id="UP001162640"/>
    </source>
</evidence>
<evidence type="ECO:0000259" key="3">
    <source>
        <dbReference type="PROSITE" id="PS50011"/>
    </source>
</evidence>
<dbReference type="Pfam" id="PF00069">
    <property type="entry name" value="Pkinase"/>
    <property type="match status" value="1"/>
</dbReference>
<dbReference type="PANTHER" id="PTHR45661:SF3">
    <property type="entry name" value="IG-LIKE DOMAIN-CONTAINING PROTEIN"/>
    <property type="match status" value="1"/>
</dbReference>
<reference evidence="6" key="1">
    <citation type="journal article" date="2023" name="Commun. Biol.">
        <title>Genome analysis of Parmales, the sister group of diatoms, reveals the evolutionary specialization of diatoms from phago-mixotrophs to photoautotrophs.</title>
        <authorList>
            <person name="Ban H."/>
            <person name="Sato S."/>
            <person name="Yoshikawa S."/>
            <person name="Yamada K."/>
            <person name="Nakamura Y."/>
            <person name="Ichinomiya M."/>
            <person name="Sato N."/>
            <person name="Blanc-Mathieu R."/>
            <person name="Endo H."/>
            <person name="Kuwata A."/>
            <person name="Ogata H."/>
        </authorList>
    </citation>
    <scope>NUCLEOTIDE SEQUENCE [LARGE SCALE GENOMIC DNA]</scope>
</reference>
<accession>A0A9W7EHK5</accession>
<name>A0A9W7EHK5_9STRA</name>
<dbReference type="InterPro" id="IPR036770">
    <property type="entry name" value="Ankyrin_rpt-contain_sf"/>
</dbReference>
<dbReference type="GO" id="GO:0004672">
    <property type="term" value="F:protein kinase activity"/>
    <property type="evidence" value="ECO:0007669"/>
    <property type="project" value="InterPro"/>
</dbReference>
<protein>
    <submittedName>
        <fullName evidence="5">Uncharacterized protein</fullName>
    </submittedName>
</protein>
<dbReference type="SMART" id="SM00054">
    <property type="entry name" value="EFh"/>
    <property type="match status" value="4"/>
</dbReference>
<evidence type="ECO:0000256" key="2">
    <source>
        <dbReference type="ARBA" id="ARBA00024334"/>
    </source>
</evidence>
<dbReference type="GO" id="GO:0005509">
    <property type="term" value="F:calcium ion binding"/>
    <property type="evidence" value="ECO:0007669"/>
    <property type="project" value="InterPro"/>
</dbReference>
<dbReference type="Gene3D" id="3.80.10.10">
    <property type="entry name" value="Ribonuclease Inhibitor"/>
    <property type="match status" value="2"/>
</dbReference>
<dbReference type="InterPro" id="IPR053139">
    <property type="entry name" value="Surface_bspA-like"/>
</dbReference>
<dbReference type="InterPro" id="IPR002048">
    <property type="entry name" value="EF_hand_dom"/>
</dbReference>
<dbReference type="Gene3D" id="1.10.510.10">
    <property type="entry name" value="Transferase(Phosphotransferase) domain 1"/>
    <property type="match status" value="2"/>
</dbReference>
<dbReference type="Gene3D" id="1.10.238.10">
    <property type="entry name" value="EF-hand"/>
    <property type="match status" value="2"/>
</dbReference>
<dbReference type="SUPFAM" id="SSF56112">
    <property type="entry name" value="Protein kinase-like (PK-like)"/>
    <property type="match status" value="2"/>
</dbReference>
<dbReference type="SUPFAM" id="SSF47473">
    <property type="entry name" value="EF-hand"/>
    <property type="match status" value="1"/>
</dbReference>
<comment type="caution">
    <text evidence="5">The sequence shown here is derived from an EMBL/GenBank/DDBJ whole genome shotgun (WGS) entry which is preliminary data.</text>
</comment>
<dbReference type="SMART" id="SM00220">
    <property type="entry name" value="S_TKc"/>
    <property type="match status" value="1"/>
</dbReference>
<dbReference type="PROSITE" id="PS50011">
    <property type="entry name" value="PROTEIN_KINASE_DOM"/>
    <property type="match status" value="1"/>
</dbReference>
<dbReference type="Proteomes" id="UP001162640">
    <property type="component" value="Unassembled WGS sequence"/>
</dbReference>
<dbReference type="GO" id="GO:0005524">
    <property type="term" value="F:ATP binding"/>
    <property type="evidence" value="ECO:0007669"/>
    <property type="project" value="InterPro"/>
</dbReference>
<dbReference type="PROSITE" id="PS50222">
    <property type="entry name" value="EF_HAND_2"/>
    <property type="match status" value="2"/>
</dbReference>
<sequence length="1869" mass="213683">MSGNVVDVVWEEGEERRTEEILSTLAQYPFIRLASFQHFTSLRQISLKSLSIKVIEAYSFYKCTSLESIKLDSDLEIIQSNAFEGCINLSVLELPTNLQKLGSKVFLNCIKLSRLNVPPALLDKKERDGPLPLVEWEGYNTFVKNSNNCGDNIFEGCISIAPKEILSKLLTAESDTNILSYLKILATLRYNGEHDVRIPKSKKRAYQEIEFKRDIKWERPSGKELVLGMIKGKISSQFQYLVSIKQIDLTSAGFQKTNANMELREGGLQEIGSSTFFCCTGLQVIYLPISLRRIGEQAFGGCENLQEVCVKETGKLPKVLEHIGKGAFTNCFNLIRLLFEDNFGSKLNAKVLGTSDRMFSNDSLDIFLGCSKIAPKDALKSDHEVLKYLLTRFTSINKLMELCTTGGPLTKYEVNGEVKVRTLAEEVKYLLKKHPDQAFKSNEVDGMTPLHFLCMNITADFEVVRAIVETNPAALHNITDANSLWEGVNFTPLHIAREFNLPEEIQRYLFRCGPIGETGGEEKKMKNEGKKTFREQASDYLFDLELSSPHSILKNIKDIHRFPDHLQHGFVMFVSAKHGKSDNPIMADDYELGKESEIKSNEGMSARMRLMQFIQDEDKCSFEMAKILAMSRDTDGQRVIDIAHKEISEVLKEKVFFLGRFDMSLDNIIHQSSTSCVMEVIDDHAGNDYRRLFREINNDGLNSFTSTEISRQTIESAISQLGLDVDDEMFEHFYKFWDLDKSGEINEAEFETFCMRLNGFKPRKVVIKLMLSEHEFMREVDARQEAKKTLGKNNVNKINWKNVNKNNKNMLCILDAYKGLEREEYWREVRGDDLKGVKERVRFNEDLKYIDSSLAKFKFAIVLPSAGRNLESMFRFERPSKEEIRNHAKHTALAIQHLHSAKVVHGDIKMMNIIRFGGKLRLLDFDSSLGLSTERSQQLYAGVKCSSGNIPPELIYRFQNAEEQKSFEQHFFKTGSIWEKLDKDLDGKVAPEKVIEAIEKDGKIANSLFLNDYIVGGKLNEKARAKLVALFKKVDFTDNNDPLDEQEFMAWEREAHLTAREQVGEWSPSETLFGEAAVWERIKPASCGEGNKKETFCMKTYKHSIVQEGWYLEREKTFFDKNEVVKPGKWVKQEAPDSQSGYGRLGPLPEWTWETQQAGRIKGVKERGRWWSQDDQKSYHEDAIHPWGTKTMLSRDTGSKCEWVACVWRRDKPADSENLPYELVESTAAIDIWAFGSLLYALTAGSPLFHVNREDALNAGSAYKKLHDWNEGKKMLKLDENKECKHDFVLKDLLMKLLARDPEVRPKTMAEVLDHAYFKCQEMPKEERAKTEAEYEETLTLYHLRQKRKEAAKVLEVYMTESQIGWLRRTTSSRLTNIFKPDLCDTPSSIILMPYDAHNEVENDLMVKLKKMETALKWLKSMLNLIPGSESVFSSPFLYRKYLGSKDFADAVEKHIFSNNWGAKKEGYRPQSEFPGFFNLYLVDENDGKLIVGEGYPVKIDMEKDKELLESLIPLCRVTMQSIALRLGGAGIVKMFCDFVDKVEVLNEITNYAEDLVHRITFEGRIYEVEYKSIWEKLDQNLDGKVTKEEVIKAIEKDGDIAISLFLDDCLVGGKLNDRAFSKLVALFEKADLDNNGSLDQQKFMAWEREAHMTAREEADDGTGGGWGGAGSSMKNHLMALQKFFHERDSEARYCDLRQIVNKNRKDKNDRTHLWGTVGSAAQISFEASDAGIEKQRILEEKEEEIKKLRAKVGLMPKNGNHYTMSLARLLPLENKVDLRAIEVGVLDEGEAEEVDVKEEFEKLVKTRVREEEKTRIKMAEGRSKMKSMMEKMKKSGEERSVIRIVVGGIVSEVEGMEGMEGGMKMDGE</sequence>
<dbReference type="InterPro" id="IPR032675">
    <property type="entry name" value="LRR_dom_sf"/>
</dbReference>
<dbReference type="SUPFAM" id="SSF52058">
    <property type="entry name" value="L domain-like"/>
    <property type="match status" value="1"/>
</dbReference>
<keyword evidence="1" id="KW-0106">Calcium</keyword>
<feature type="domain" description="EF-hand" evidence="4">
    <location>
        <begin position="1566"/>
        <end position="1601"/>
    </location>
</feature>
<gene>
    <name evidence="5" type="ORF">TL16_g07273</name>
</gene>
<evidence type="ECO:0000256" key="1">
    <source>
        <dbReference type="ARBA" id="ARBA00022837"/>
    </source>
</evidence>
<evidence type="ECO:0000313" key="5">
    <source>
        <dbReference type="EMBL" id="GMH77038.1"/>
    </source>
</evidence>
<dbReference type="InterPro" id="IPR000719">
    <property type="entry name" value="Prot_kinase_dom"/>
</dbReference>
<dbReference type="EMBL" id="BLQM01000228">
    <property type="protein sequence ID" value="GMH77038.1"/>
    <property type="molecule type" value="Genomic_DNA"/>
</dbReference>